<dbReference type="GO" id="GO:0008239">
    <property type="term" value="F:dipeptidyl-peptidase activity"/>
    <property type="evidence" value="ECO:0007669"/>
    <property type="project" value="InterPro"/>
</dbReference>
<dbReference type="Proteomes" id="UP000001932">
    <property type="component" value="Chromosome"/>
</dbReference>
<dbReference type="AlphaFoldDB" id="Q2NRA0"/>
<evidence type="ECO:0000313" key="2">
    <source>
        <dbReference type="EMBL" id="BAE75325.1"/>
    </source>
</evidence>
<evidence type="ECO:0000259" key="1">
    <source>
        <dbReference type="SMART" id="SM00939"/>
    </source>
</evidence>
<dbReference type="RefSeq" id="WP_011411862.1">
    <property type="nucleotide sequence ID" value="NC_007712.1"/>
</dbReference>
<name>Q2NRA0_SODGM</name>
<dbReference type="InterPro" id="IPR008979">
    <property type="entry name" value="Galactose-bd-like_sf"/>
</dbReference>
<dbReference type="InterPro" id="IPR013736">
    <property type="entry name" value="Xaa-Pro_dipept_C"/>
</dbReference>
<dbReference type="eggNOG" id="COG2936">
    <property type="taxonomic scope" value="Bacteria"/>
</dbReference>
<reference evidence="2 3" key="1">
    <citation type="journal article" date="2006" name="Genome Res.">
        <title>Massive genome erosion and functional adaptations provide insights into the symbiotic lifestyle of Sodalis glossinidius in the tsetse host.</title>
        <authorList>
            <person name="Toh H."/>
            <person name="Weiss B.L."/>
            <person name="Perkin S.A.H."/>
            <person name="Yamashita A."/>
            <person name="Oshima K."/>
            <person name="Hattori M."/>
            <person name="Aksoy S."/>
        </authorList>
    </citation>
    <scope>NUCLEOTIDE SEQUENCE [LARGE SCALE GENOMIC DNA]</scope>
    <source>
        <strain evidence="3">morsitans</strain>
    </source>
</reference>
<dbReference type="SMART" id="SM00939">
    <property type="entry name" value="PepX_C"/>
    <property type="match status" value="1"/>
</dbReference>
<protein>
    <recommendedName>
        <fullName evidence="1">Xaa-Pro dipeptidyl-peptidase C-terminal domain-containing protein</fullName>
    </recommendedName>
</protein>
<gene>
    <name evidence="2" type="ordered locus">SG2050</name>
</gene>
<accession>Q2NRA0</accession>
<dbReference type="Pfam" id="PF08530">
    <property type="entry name" value="PepX_C"/>
    <property type="match status" value="1"/>
</dbReference>
<proteinExistence type="predicted"/>
<dbReference type="SUPFAM" id="SSF49785">
    <property type="entry name" value="Galactose-binding domain-like"/>
    <property type="match status" value="1"/>
</dbReference>
<dbReference type="EMBL" id="AP008232">
    <property type="protein sequence ID" value="BAE75325.1"/>
    <property type="molecule type" value="Genomic_DNA"/>
</dbReference>
<dbReference type="KEGG" id="sgl:SG2050"/>
<dbReference type="NCBIfam" id="TIGR00976">
    <property type="entry name" value="CocE_NonD"/>
    <property type="match status" value="1"/>
</dbReference>
<feature type="domain" description="Xaa-Pro dipeptidyl-peptidase C-terminal" evidence="1">
    <location>
        <begin position="11"/>
        <end position="189"/>
    </location>
</feature>
<dbReference type="InterPro" id="IPR005674">
    <property type="entry name" value="CocE/Ser_esterase"/>
</dbReference>
<organism evidence="2 3">
    <name type="scientific">Sodalis glossinidius (strain morsitans)</name>
    <dbReference type="NCBI Taxonomy" id="343509"/>
    <lineage>
        <taxon>Bacteria</taxon>
        <taxon>Pseudomonadati</taxon>
        <taxon>Pseudomonadota</taxon>
        <taxon>Gammaproteobacteria</taxon>
        <taxon>Enterobacterales</taxon>
        <taxon>Bruguierivoracaceae</taxon>
        <taxon>Sodalis</taxon>
    </lineage>
</organism>
<sequence>MPTIGGSLTSGEPIFTGGAFDQREDARFLGCRHPGLPLTTRQDVLSFETPPLAQDLAVIGEVFIELVVSTDAPDTDFTAKLIDVYPPSDDYLTGFAMNITDGIFRCRYRNGFNNPQLVTSEEPFTLRIEPFATANLFKAGHRIRLDISSSNFPKYDVNPNSGEPERSGRCPRSALNTVHLAPQFRSRMLQQTLPFAAFSVGGGSRCRNEALIVGCDNCNRLRRLLTI</sequence>
<dbReference type="BioCyc" id="SGLO343509:SGP1_RS18795-MONOMER"/>
<dbReference type="Gene3D" id="2.60.120.260">
    <property type="entry name" value="Galactose-binding domain-like"/>
    <property type="match status" value="1"/>
</dbReference>
<evidence type="ECO:0000313" key="3">
    <source>
        <dbReference type="Proteomes" id="UP000001932"/>
    </source>
</evidence>
<dbReference type="HOGENOM" id="CLU_1219057_0_0_6"/>
<keyword evidence="3" id="KW-1185">Reference proteome</keyword>